<organism evidence="1 2">
    <name type="scientific">Erwinia phage vB_EamM_Y3</name>
    <dbReference type="NCBI Taxonomy" id="1983553"/>
    <lineage>
        <taxon>Viruses</taxon>
        <taxon>Duplodnaviria</taxon>
        <taxon>Heunggongvirae</taxon>
        <taxon>Uroviricota</taxon>
        <taxon>Caudoviricetes</taxon>
        <taxon>Sasquatchvirus</taxon>
        <taxon>Sasquatchvirus Y3</taxon>
    </lineage>
</organism>
<sequence>MTTYTSIYEIAEAIDGGLNSEEVAQALNITASAQEILVCGLQEDFGIYVPLINDQNYLIADTDDLFSEHLKGQGAFTVCRIFTPENEMFDQEEVEVEQLGEFNDFETALAAFVSAINTAANLKAELEAFAARINQLLPDDRSVVVFDDIEDEAAYMMIVKVENGNVVEDIGYSISHSLSGTDCSYADAGDYPTIELGKTDEEVAANIAALTF</sequence>
<dbReference type="EMBL" id="KY984068">
    <property type="protein sequence ID" value="ARW58891.1"/>
    <property type="molecule type" value="Genomic_DNA"/>
</dbReference>
<proteinExistence type="predicted"/>
<name>A0A2H4IBE9_9CAUD</name>
<reference evidence="1 2" key="1">
    <citation type="submission" date="2017-04" db="EMBL/GenBank/DDBJ databases">
        <authorList>
            <person name="Afonso C.L."/>
            <person name="Miller P.J."/>
            <person name="Scott M.A."/>
            <person name="Spackman E."/>
            <person name="Goraichik I."/>
            <person name="Dimitrov K.M."/>
            <person name="Suarez D.L."/>
            <person name="Swayne D.E."/>
        </authorList>
    </citation>
    <scope>NUCLEOTIDE SEQUENCE [LARGE SCALE GENOMIC DNA]</scope>
</reference>
<keyword evidence="2" id="KW-1185">Reference proteome</keyword>
<evidence type="ECO:0000313" key="1">
    <source>
        <dbReference type="EMBL" id="ARW58891.1"/>
    </source>
</evidence>
<accession>A0A2H4IBE9</accession>
<protein>
    <submittedName>
        <fullName evidence="1">Uncharacterized protein</fullName>
    </submittedName>
</protein>
<evidence type="ECO:0000313" key="2">
    <source>
        <dbReference type="Proteomes" id="UP000240568"/>
    </source>
</evidence>
<dbReference type="Proteomes" id="UP000240568">
    <property type="component" value="Segment"/>
</dbReference>
<gene>
    <name evidence="1" type="ORF">Y3_251</name>
</gene>